<proteinExistence type="predicted"/>
<dbReference type="EMBL" id="JAVREP010000011">
    <property type="protein sequence ID" value="MDT0330291.1"/>
    <property type="molecule type" value="Genomic_DNA"/>
</dbReference>
<keyword evidence="2 5" id="KW-0808">Transferase</keyword>
<dbReference type="InterPro" id="IPR029063">
    <property type="entry name" value="SAM-dependent_MTases_sf"/>
</dbReference>
<comment type="caution">
    <text evidence="5">The sequence shown here is derived from an EMBL/GenBank/DDBJ whole genome shotgun (WGS) entry which is preliminary data.</text>
</comment>
<dbReference type="EC" id="2.1.-.-" evidence="5"/>
<evidence type="ECO:0000256" key="3">
    <source>
        <dbReference type="ARBA" id="ARBA00022691"/>
    </source>
</evidence>
<dbReference type="PANTHER" id="PTHR43464">
    <property type="entry name" value="METHYLTRANSFERASE"/>
    <property type="match status" value="1"/>
</dbReference>
<evidence type="ECO:0000259" key="4">
    <source>
        <dbReference type="Pfam" id="PF08241"/>
    </source>
</evidence>
<name>A0ABU2MEF4_9ACTN</name>
<reference evidence="6" key="1">
    <citation type="submission" date="2023-07" db="EMBL/GenBank/DDBJ databases">
        <title>30 novel species of actinomycetes from the DSMZ collection.</title>
        <authorList>
            <person name="Nouioui I."/>
        </authorList>
    </citation>
    <scope>NUCLEOTIDE SEQUENCE [LARGE SCALE GENOMIC DNA]</scope>
    <source>
        <strain evidence="6">DSM 44743</strain>
    </source>
</reference>
<keyword evidence="3" id="KW-0949">S-adenosyl-L-methionine</keyword>
<dbReference type="GO" id="GO:0008168">
    <property type="term" value="F:methyltransferase activity"/>
    <property type="evidence" value="ECO:0007669"/>
    <property type="project" value="UniProtKB-KW"/>
</dbReference>
<dbReference type="Gene3D" id="3.40.50.150">
    <property type="entry name" value="Vaccinia Virus protein VP39"/>
    <property type="match status" value="1"/>
</dbReference>
<dbReference type="PANTHER" id="PTHR43464:SF19">
    <property type="entry name" value="UBIQUINONE BIOSYNTHESIS O-METHYLTRANSFERASE, MITOCHONDRIAL"/>
    <property type="match status" value="1"/>
</dbReference>
<evidence type="ECO:0000256" key="1">
    <source>
        <dbReference type="ARBA" id="ARBA00022603"/>
    </source>
</evidence>
<gene>
    <name evidence="5" type="ORF">RM479_17895</name>
</gene>
<keyword evidence="6" id="KW-1185">Reference proteome</keyword>
<keyword evidence="1 5" id="KW-0489">Methyltransferase</keyword>
<protein>
    <submittedName>
        <fullName evidence="5">Class I SAM-dependent methyltransferase</fullName>
        <ecNumber evidence="5">2.1.-.-</ecNumber>
    </submittedName>
</protein>
<feature type="domain" description="Methyltransferase type 11" evidence="4">
    <location>
        <begin position="43"/>
        <end position="135"/>
    </location>
</feature>
<evidence type="ECO:0000256" key="2">
    <source>
        <dbReference type="ARBA" id="ARBA00022679"/>
    </source>
</evidence>
<dbReference type="Pfam" id="PF08241">
    <property type="entry name" value="Methyltransf_11"/>
    <property type="match status" value="1"/>
</dbReference>
<accession>A0ABU2MEF4</accession>
<sequence>MAPLAQRALAAIDRFNDAHPWDHNAHYHRWILDRLPERAGLALDVGCGGGDLVRSLADRADEVVGLDADPRIVDLARRATDPRAGISFRVGDAAADLPAGPFDVITCVAVLHHLPFAPTLERLRDRLVPGGVLVVLGVHRSALFTDHLIDAAAVPANLAVGLFRGRGGPVSRPTSMTARTAPAAMTLVEIAREAGRALPGVRLRRHLFWRHSLVWHAPV</sequence>
<evidence type="ECO:0000313" key="5">
    <source>
        <dbReference type="EMBL" id="MDT0330291.1"/>
    </source>
</evidence>
<dbReference type="InterPro" id="IPR013216">
    <property type="entry name" value="Methyltransf_11"/>
</dbReference>
<dbReference type="SUPFAM" id="SSF53335">
    <property type="entry name" value="S-adenosyl-L-methionine-dependent methyltransferases"/>
    <property type="match status" value="1"/>
</dbReference>
<dbReference type="GO" id="GO:0032259">
    <property type="term" value="P:methylation"/>
    <property type="evidence" value="ECO:0007669"/>
    <property type="project" value="UniProtKB-KW"/>
</dbReference>
<organism evidence="5 6">
    <name type="scientific">Nocardiopsis lambiniae</name>
    <dbReference type="NCBI Taxonomy" id="3075539"/>
    <lineage>
        <taxon>Bacteria</taxon>
        <taxon>Bacillati</taxon>
        <taxon>Actinomycetota</taxon>
        <taxon>Actinomycetes</taxon>
        <taxon>Streptosporangiales</taxon>
        <taxon>Nocardiopsidaceae</taxon>
        <taxon>Nocardiopsis</taxon>
    </lineage>
</organism>
<evidence type="ECO:0000313" key="6">
    <source>
        <dbReference type="Proteomes" id="UP001183390"/>
    </source>
</evidence>
<dbReference type="CDD" id="cd02440">
    <property type="entry name" value="AdoMet_MTases"/>
    <property type="match status" value="1"/>
</dbReference>
<dbReference type="Proteomes" id="UP001183390">
    <property type="component" value="Unassembled WGS sequence"/>
</dbReference>
<dbReference type="RefSeq" id="WP_311512860.1">
    <property type="nucleotide sequence ID" value="NZ_JAVREP010000011.1"/>
</dbReference>